<dbReference type="InterPro" id="IPR013766">
    <property type="entry name" value="Thioredoxin_domain"/>
</dbReference>
<gene>
    <name evidence="7" type="ORF">C1H87_09515</name>
</gene>
<dbReference type="PROSITE" id="PS51257">
    <property type="entry name" value="PROKAR_LIPOPROTEIN"/>
    <property type="match status" value="1"/>
</dbReference>
<dbReference type="InterPro" id="IPR050553">
    <property type="entry name" value="Thioredoxin_ResA/DsbE_sf"/>
</dbReference>
<dbReference type="OrthoDB" id="743079at2"/>
<evidence type="ECO:0000256" key="1">
    <source>
        <dbReference type="ARBA" id="ARBA00004196"/>
    </source>
</evidence>
<evidence type="ECO:0000256" key="2">
    <source>
        <dbReference type="ARBA" id="ARBA00022748"/>
    </source>
</evidence>
<evidence type="ECO:0000313" key="7">
    <source>
        <dbReference type="EMBL" id="AUP78925.1"/>
    </source>
</evidence>
<keyword evidence="5" id="KW-0175">Coiled coil</keyword>
<evidence type="ECO:0000256" key="5">
    <source>
        <dbReference type="SAM" id="Coils"/>
    </source>
</evidence>
<evidence type="ECO:0000259" key="6">
    <source>
        <dbReference type="PROSITE" id="PS51352"/>
    </source>
</evidence>
<evidence type="ECO:0000256" key="4">
    <source>
        <dbReference type="ARBA" id="ARBA00023284"/>
    </source>
</evidence>
<dbReference type="GO" id="GO:0016209">
    <property type="term" value="F:antioxidant activity"/>
    <property type="evidence" value="ECO:0007669"/>
    <property type="project" value="InterPro"/>
</dbReference>
<dbReference type="PANTHER" id="PTHR42852">
    <property type="entry name" value="THIOL:DISULFIDE INTERCHANGE PROTEIN DSBE"/>
    <property type="match status" value="1"/>
</dbReference>
<keyword evidence="4" id="KW-0676">Redox-active center</keyword>
<dbReference type="Gene3D" id="3.40.30.10">
    <property type="entry name" value="Glutaredoxin"/>
    <property type="match status" value="1"/>
</dbReference>
<keyword evidence="2" id="KW-0201">Cytochrome c-type biogenesis</keyword>
<comment type="subcellular location">
    <subcellularLocation>
        <location evidence="1">Cell envelope</location>
    </subcellularLocation>
</comment>
<dbReference type="SUPFAM" id="SSF52833">
    <property type="entry name" value="Thioredoxin-like"/>
    <property type="match status" value="1"/>
</dbReference>
<keyword evidence="8" id="KW-1185">Reference proteome</keyword>
<dbReference type="AlphaFoldDB" id="A0A2K9PPF8"/>
<reference evidence="7 8" key="1">
    <citation type="submission" date="2018-01" db="EMBL/GenBank/DDBJ databases">
        <title>Complete genome sequence of Flavivirga eckloniae ECD14 isolated from seaweed Ecklonia cava.</title>
        <authorList>
            <person name="Lee J.H."/>
            <person name="Baik K.S."/>
            <person name="Seong C.N."/>
        </authorList>
    </citation>
    <scope>NUCLEOTIDE SEQUENCE [LARGE SCALE GENOMIC DNA]</scope>
    <source>
        <strain evidence="7 8">ECD14</strain>
    </source>
</reference>
<dbReference type="Proteomes" id="UP000235826">
    <property type="component" value="Chromosome"/>
</dbReference>
<dbReference type="InterPro" id="IPR036249">
    <property type="entry name" value="Thioredoxin-like_sf"/>
</dbReference>
<evidence type="ECO:0000256" key="3">
    <source>
        <dbReference type="ARBA" id="ARBA00023157"/>
    </source>
</evidence>
<feature type="domain" description="Thioredoxin" evidence="6">
    <location>
        <begin position="197"/>
        <end position="339"/>
    </location>
</feature>
<dbReference type="EMBL" id="CP025791">
    <property type="protein sequence ID" value="AUP78925.1"/>
    <property type="molecule type" value="Genomic_DNA"/>
</dbReference>
<dbReference type="GO" id="GO:0016491">
    <property type="term" value="F:oxidoreductase activity"/>
    <property type="evidence" value="ECO:0007669"/>
    <property type="project" value="InterPro"/>
</dbReference>
<keyword evidence="3" id="KW-1015">Disulfide bond</keyword>
<proteinExistence type="predicted"/>
<accession>A0A2K9PPF8</accession>
<dbReference type="PROSITE" id="PS51352">
    <property type="entry name" value="THIOREDOXIN_2"/>
    <property type="match status" value="1"/>
</dbReference>
<evidence type="ECO:0000313" key="8">
    <source>
        <dbReference type="Proteomes" id="UP000235826"/>
    </source>
</evidence>
<organism evidence="7 8">
    <name type="scientific">Flavivirga eckloniae</name>
    <dbReference type="NCBI Taxonomy" id="1803846"/>
    <lineage>
        <taxon>Bacteria</taxon>
        <taxon>Pseudomonadati</taxon>
        <taxon>Bacteroidota</taxon>
        <taxon>Flavobacteriia</taxon>
        <taxon>Flavobacteriales</taxon>
        <taxon>Flavobacteriaceae</taxon>
        <taxon>Flavivirga</taxon>
    </lineage>
</organism>
<name>A0A2K9PPF8_9FLAO</name>
<sequence>MKHTIWLIAIVLFTSCNKQAPKDYVTLSGTFKNIDFDKLILRKYTSKGDSITTINFNPDGTFSDTLKLEEGEYFFSQQGKDPLAILLYLKNGDDITINYDVKGNESAIFEGTGIQGSIYMEARRKKVKELIPDEEKFIATDSITFYKKIEGLKNEIRKLVDENKNLGTAFIELQEEFIEFTEGTMVYLYNMNKAKNDLIGKPAPNFVNYENHAGGLTSLEDLKGKYVYIDLWATWCGPCKKEFPALKELEKSYHGKNIQFVGISVDGPSNYDPWRALVTEEELTGIQLLAPENHTIYPDYAIQAIPRFIILDPQGNVVDPDAPRPSSNEIKPLLDKLLK</sequence>
<feature type="coiled-coil region" evidence="5">
    <location>
        <begin position="149"/>
        <end position="176"/>
    </location>
</feature>
<dbReference type="CDD" id="cd02966">
    <property type="entry name" value="TlpA_like_family"/>
    <property type="match status" value="1"/>
</dbReference>
<dbReference type="InterPro" id="IPR000866">
    <property type="entry name" value="AhpC/TSA"/>
</dbReference>
<dbReference type="GO" id="GO:0017004">
    <property type="term" value="P:cytochrome complex assembly"/>
    <property type="evidence" value="ECO:0007669"/>
    <property type="project" value="UniProtKB-KW"/>
</dbReference>
<protein>
    <submittedName>
        <fullName evidence="7">Thioredoxin</fullName>
    </submittedName>
</protein>
<dbReference type="PANTHER" id="PTHR42852:SF6">
    <property type="entry name" value="THIOL:DISULFIDE INTERCHANGE PROTEIN DSBE"/>
    <property type="match status" value="1"/>
</dbReference>
<dbReference type="Pfam" id="PF00578">
    <property type="entry name" value="AhpC-TSA"/>
    <property type="match status" value="1"/>
</dbReference>
<dbReference type="RefSeq" id="WP_102755580.1">
    <property type="nucleotide sequence ID" value="NZ_CP025791.1"/>
</dbReference>
<dbReference type="GO" id="GO:0030313">
    <property type="term" value="C:cell envelope"/>
    <property type="evidence" value="ECO:0007669"/>
    <property type="project" value="UniProtKB-SubCell"/>
</dbReference>
<dbReference type="KEGG" id="fek:C1H87_09515"/>